<evidence type="ECO:0000313" key="1">
    <source>
        <dbReference type="EMBL" id="CAL1265362.1"/>
    </source>
</evidence>
<name>A0AAV1Z350_9ARAC</name>
<reference evidence="1 2" key="1">
    <citation type="submission" date="2024-04" db="EMBL/GenBank/DDBJ databases">
        <authorList>
            <person name="Rising A."/>
            <person name="Reimegard J."/>
            <person name="Sonavane S."/>
            <person name="Akerstrom W."/>
            <person name="Nylinder S."/>
            <person name="Hedman E."/>
            <person name="Kallberg Y."/>
        </authorList>
    </citation>
    <scope>NUCLEOTIDE SEQUENCE [LARGE SCALE GENOMIC DNA]</scope>
</reference>
<protein>
    <submittedName>
        <fullName evidence="1">Uncharacterized protein</fullName>
    </submittedName>
</protein>
<sequence>METTKSHVIDIYYKTLKQLRDIDNEKEHTHLDPMIVEISNDFPELPFRVGRRNGCLRRPGTWRQAARGLVGRRRSRAFQLRPLVHLIGLRKEAEIHNYMLPSQHCYPILYNIEINIIYIKIIPNSLVD</sequence>
<dbReference type="EMBL" id="CAXIEN010000017">
    <property type="protein sequence ID" value="CAL1265362.1"/>
    <property type="molecule type" value="Genomic_DNA"/>
</dbReference>
<dbReference type="AlphaFoldDB" id="A0AAV1Z350"/>
<evidence type="ECO:0000313" key="2">
    <source>
        <dbReference type="Proteomes" id="UP001497382"/>
    </source>
</evidence>
<gene>
    <name evidence="1" type="ORF">LARSCL_LOCUS2485</name>
</gene>
<dbReference type="Proteomes" id="UP001497382">
    <property type="component" value="Unassembled WGS sequence"/>
</dbReference>
<organism evidence="1 2">
    <name type="scientific">Larinioides sclopetarius</name>
    <dbReference type="NCBI Taxonomy" id="280406"/>
    <lineage>
        <taxon>Eukaryota</taxon>
        <taxon>Metazoa</taxon>
        <taxon>Ecdysozoa</taxon>
        <taxon>Arthropoda</taxon>
        <taxon>Chelicerata</taxon>
        <taxon>Arachnida</taxon>
        <taxon>Araneae</taxon>
        <taxon>Araneomorphae</taxon>
        <taxon>Entelegynae</taxon>
        <taxon>Araneoidea</taxon>
        <taxon>Araneidae</taxon>
        <taxon>Larinioides</taxon>
    </lineage>
</organism>
<accession>A0AAV1Z350</accession>
<comment type="caution">
    <text evidence="1">The sequence shown here is derived from an EMBL/GenBank/DDBJ whole genome shotgun (WGS) entry which is preliminary data.</text>
</comment>
<proteinExistence type="predicted"/>
<keyword evidence="2" id="KW-1185">Reference proteome</keyword>